<name>A0A9N9GFU6_9GLOM</name>
<dbReference type="AlphaFoldDB" id="A0A9N9GFU6"/>
<keyword evidence="3" id="KW-1185">Reference proteome</keyword>
<keyword evidence="1" id="KW-0732">Signal</keyword>
<organism evidence="2 3">
    <name type="scientific">Funneliformis caledonium</name>
    <dbReference type="NCBI Taxonomy" id="1117310"/>
    <lineage>
        <taxon>Eukaryota</taxon>
        <taxon>Fungi</taxon>
        <taxon>Fungi incertae sedis</taxon>
        <taxon>Mucoromycota</taxon>
        <taxon>Glomeromycotina</taxon>
        <taxon>Glomeromycetes</taxon>
        <taxon>Glomerales</taxon>
        <taxon>Glomeraceae</taxon>
        <taxon>Funneliformis</taxon>
    </lineage>
</organism>
<evidence type="ECO:0000313" key="2">
    <source>
        <dbReference type="EMBL" id="CAG8607340.1"/>
    </source>
</evidence>
<proteinExistence type="predicted"/>
<feature type="chain" id="PRO_5040487241" evidence="1">
    <location>
        <begin position="22"/>
        <end position="402"/>
    </location>
</feature>
<sequence length="402" mass="45865">MKRYILFTSFYICILITTTSAAICFDNPHHNVNKLVKVACEDEYEIFKRDAPKLPEDSMFEFTIDCLSTEVICQKVTNEFVKAGEEITKTLKFNTPVKVIAAFHNLCDVPERNETCKSIIGQAGATRYISLKDDDGIYRLYPQPLVKQFQFEKHAKFFEFDIFAEFNAFMPFWFEGDPEIQPLQVDFKSVVVHELIHGLGFFNAYSQYPGYNATIPLHIKLDEENSFNNLEEINFNGIFVEFAMDKYTVLLKDGTPISYFFKRLNSFFKEYNTTNVNTTDFVKSPQFTIAKKLYKLSITPLTIGVLPKGAVNYKSALPLETSIEFRPGSTLGHLDFSTFENTSDFLMVYSAETWIGLTSQQQVESQGNYPGGLIGPQLKLVLENLGYTTVDNPNPYKPSPPL</sequence>
<protein>
    <submittedName>
        <fullName evidence="2">9867_t:CDS:1</fullName>
    </submittedName>
</protein>
<dbReference type="EMBL" id="CAJVPQ010002751">
    <property type="protein sequence ID" value="CAG8607340.1"/>
    <property type="molecule type" value="Genomic_DNA"/>
</dbReference>
<reference evidence="2" key="1">
    <citation type="submission" date="2021-06" db="EMBL/GenBank/DDBJ databases">
        <authorList>
            <person name="Kallberg Y."/>
            <person name="Tangrot J."/>
            <person name="Rosling A."/>
        </authorList>
    </citation>
    <scope>NUCLEOTIDE SEQUENCE</scope>
    <source>
        <strain evidence="2">UK204</strain>
    </source>
</reference>
<feature type="signal peptide" evidence="1">
    <location>
        <begin position="1"/>
        <end position="21"/>
    </location>
</feature>
<accession>A0A9N9GFU6</accession>
<dbReference type="Proteomes" id="UP000789570">
    <property type="component" value="Unassembled WGS sequence"/>
</dbReference>
<evidence type="ECO:0000313" key="3">
    <source>
        <dbReference type="Proteomes" id="UP000789570"/>
    </source>
</evidence>
<evidence type="ECO:0000256" key="1">
    <source>
        <dbReference type="SAM" id="SignalP"/>
    </source>
</evidence>
<gene>
    <name evidence="2" type="ORF">FCALED_LOCUS8892</name>
</gene>
<comment type="caution">
    <text evidence="2">The sequence shown here is derived from an EMBL/GenBank/DDBJ whole genome shotgun (WGS) entry which is preliminary data.</text>
</comment>
<dbReference type="OrthoDB" id="73465at2759"/>